<evidence type="ECO:0000313" key="3">
    <source>
        <dbReference type="Proteomes" id="UP000823775"/>
    </source>
</evidence>
<evidence type="ECO:0000313" key="2">
    <source>
        <dbReference type="EMBL" id="MCD7470649.1"/>
    </source>
</evidence>
<sequence length="93" mass="9861">RGREGEGEQLPLSPPGDGTTVRGEEEKRGKGGGVSDGRLWRCCAAVFVAFFRRGDREEGYTAIGDFSGLGEVTRLFAFCFVGGQNGEGRESGG</sequence>
<dbReference type="Proteomes" id="UP000823775">
    <property type="component" value="Unassembled WGS sequence"/>
</dbReference>
<protein>
    <submittedName>
        <fullName evidence="2">Uncharacterized protein</fullName>
    </submittedName>
</protein>
<dbReference type="EMBL" id="JACEIK010001591">
    <property type="protein sequence ID" value="MCD7470649.1"/>
    <property type="molecule type" value="Genomic_DNA"/>
</dbReference>
<feature type="non-terminal residue" evidence="2">
    <location>
        <position position="1"/>
    </location>
</feature>
<keyword evidence="3" id="KW-1185">Reference proteome</keyword>
<comment type="caution">
    <text evidence="2">The sequence shown here is derived from an EMBL/GenBank/DDBJ whole genome shotgun (WGS) entry which is preliminary data.</text>
</comment>
<accession>A0ABS8TJD1</accession>
<name>A0ABS8TJD1_DATST</name>
<organism evidence="2 3">
    <name type="scientific">Datura stramonium</name>
    <name type="common">Jimsonweed</name>
    <name type="synonym">Common thornapple</name>
    <dbReference type="NCBI Taxonomy" id="4076"/>
    <lineage>
        <taxon>Eukaryota</taxon>
        <taxon>Viridiplantae</taxon>
        <taxon>Streptophyta</taxon>
        <taxon>Embryophyta</taxon>
        <taxon>Tracheophyta</taxon>
        <taxon>Spermatophyta</taxon>
        <taxon>Magnoliopsida</taxon>
        <taxon>eudicotyledons</taxon>
        <taxon>Gunneridae</taxon>
        <taxon>Pentapetalae</taxon>
        <taxon>asterids</taxon>
        <taxon>lamiids</taxon>
        <taxon>Solanales</taxon>
        <taxon>Solanaceae</taxon>
        <taxon>Solanoideae</taxon>
        <taxon>Datureae</taxon>
        <taxon>Datura</taxon>
    </lineage>
</organism>
<reference evidence="2 3" key="1">
    <citation type="journal article" date="2021" name="BMC Genomics">
        <title>Datura genome reveals duplications of psychoactive alkaloid biosynthetic genes and high mutation rate following tissue culture.</title>
        <authorList>
            <person name="Rajewski A."/>
            <person name="Carter-House D."/>
            <person name="Stajich J."/>
            <person name="Litt A."/>
        </authorList>
    </citation>
    <scope>NUCLEOTIDE SEQUENCE [LARGE SCALE GENOMIC DNA]</scope>
    <source>
        <strain evidence="2">AR-01</strain>
    </source>
</reference>
<gene>
    <name evidence="2" type="ORF">HAX54_010658</name>
</gene>
<proteinExistence type="predicted"/>
<evidence type="ECO:0000256" key="1">
    <source>
        <dbReference type="SAM" id="MobiDB-lite"/>
    </source>
</evidence>
<feature type="region of interest" description="Disordered" evidence="1">
    <location>
        <begin position="1"/>
        <end position="36"/>
    </location>
</feature>